<evidence type="ECO:0000259" key="4">
    <source>
        <dbReference type="PROSITE" id="PS50949"/>
    </source>
</evidence>
<protein>
    <submittedName>
        <fullName evidence="5">GntR family transcriptional regulator</fullName>
    </submittedName>
</protein>
<dbReference type="CDD" id="cd07377">
    <property type="entry name" value="WHTH_GntR"/>
    <property type="match status" value="1"/>
</dbReference>
<dbReference type="InterPro" id="IPR000524">
    <property type="entry name" value="Tscrpt_reg_HTH_GntR"/>
</dbReference>
<dbReference type="PROSITE" id="PS50949">
    <property type="entry name" value="HTH_GNTR"/>
    <property type="match status" value="1"/>
</dbReference>
<evidence type="ECO:0000256" key="3">
    <source>
        <dbReference type="ARBA" id="ARBA00023163"/>
    </source>
</evidence>
<dbReference type="EMBL" id="JBHLUU010000005">
    <property type="protein sequence ID" value="MFC0473898.1"/>
    <property type="molecule type" value="Genomic_DNA"/>
</dbReference>
<dbReference type="SMART" id="SM00345">
    <property type="entry name" value="HTH_GNTR"/>
    <property type="match status" value="1"/>
</dbReference>
<keyword evidence="6" id="KW-1185">Reference proteome</keyword>
<dbReference type="SUPFAM" id="SSF46785">
    <property type="entry name" value="Winged helix' DNA-binding domain"/>
    <property type="match status" value="1"/>
</dbReference>
<evidence type="ECO:0000313" key="6">
    <source>
        <dbReference type="Proteomes" id="UP001589738"/>
    </source>
</evidence>
<keyword evidence="1" id="KW-0805">Transcription regulation</keyword>
<dbReference type="InterPro" id="IPR036388">
    <property type="entry name" value="WH-like_DNA-bd_sf"/>
</dbReference>
<dbReference type="InterPro" id="IPR036390">
    <property type="entry name" value="WH_DNA-bd_sf"/>
</dbReference>
<evidence type="ECO:0000313" key="5">
    <source>
        <dbReference type="EMBL" id="MFC0473898.1"/>
    </source>
</evidence>
<dbReference type="Pfam" id="PF00392">
    <property type="entry name" value="GntR"/>
    <property type="match status" value="1"/>
</dbReference>
<dbReference type="PANTHER" id="PTHR38445">
    <property type="entry name" value="HTH-TYPE TRANSCRIPTIONAL REPRESSOR YTRA"/>
    <property type="match status" value="1"/>
</dbReference>
<dbReference type="Gene3D" id="1.10.10.10">
    <property type="entry name" value="Winged helix-like DNA-binding domain superfamily/Winged helix DNA-binding domain"/>
    <property type="match status" value="1"/>
</dbReference>
<name>A0ABV6KKQ7_9BACI</name>
<organism evidence="5 6">
    <name type="scientific">Robertmurraya beringensis</name>
    <dbReference type="NCBI Taxonomy" id="641660"/>
    <lineage>
        <taxon>Bacteria</taxon>
        <taxon>Bacillati</taxon>
        <taxon>Bacillota</taxon>
        <taxon>Bacilli</taxon>
        <taxon>Bacillales</taxon>
        <taxon>Bacillaceae</taxon>
        <taxon>Robertmurraya</taxon>
    </lineage>
</organism>
<gene>
    <name evidence="5" type="ORF">ACFFHF_00880</name>
</gene>
<dbReference type="Proteomes" id="UP001589738">
    <property type="component" value="Unassembled WGS sequence"/>
</dbReference>
<comment type="caution">
    <text evidence="5">The sequence shown here is derived from an EMBL/GenBank/DDBJ whole genome shotgun (WGS) entry which is preliminary data.</text>
</comment>
<keyword evidence="2" id="KW-0238">DNA-binding</keyword>
<reference evidence="5 6" key="1">
    <citation type="submission" date="2024-09" db="EMBL/GenBank/DDBJ databases">
        <authorList>
            <person name="Sun Q."/>
            <person name="Mori K."/>
        </authorList>
    </citation>
    <scope>NUCLEOTIDE SEQUENCE [LARGE SCALE GENOMIC DNA]</scope>
    <source>
        <strain evidence="5 6">CGMCC 1.9126</strain>
    </source>
</reference>
<feature type="domain" description="HTH gntR-type" evidence="4">
    <location>
        <begin position="9"/>
        <end position="77"/>
    </location>
</feature>
<accession>A0ABV6KKQ7</accession>
<keyword evidence="3" id="KW-0804">Transcription</keyword>
<dbReference type="RefSeq" id="WP_340906605.1">
    <property type="nucleotide sequence ID" value="NZ_JBHLUU010000005.1"/>
</dbReference>
<proteinExistence type="predicted"/>
<evidence type="ECO:0000256" key="2">
    <source>
        <dbReference type="ARBA" id="ARBA00023125"/>
    </source>
</evidence>
<evidence type="ECO:0000256" key="1">
    <source>
        <dbReference type="ARBA" id="ARBA00023015"/>
    </source>
</evidence>
<sequence>MKIKFNGNNPIYLQIVLYFKIQIINGTLLPGQILPSRREIATLLGVNINTVQRAFTELERESIIVNHPNRNSTIQDDLLVIKKIRIDLIRKYLDVFLEDVKDINVSFSEIVTILKGKY</sequence>
<dbReference type="PANTHER" id="PTHR38445:SF6">
    <property type="entry name" value="GNTR-FAMILY TRANSCRIPTIONAL REGULATOR"/>
    <property type="match status" value="1"/>
</dbReference>